<reference evidence="9" key="1">
    <citation type="submission" date="2023-06" db="EMBL/GenBank/DDBJ databases">
        <title>Egi l300058.</title>
        <authorList>
            <person name="Gao L."/>
            <person name="Fang B.-Z."/>
            <person name="Li W.-J."/>
        </authorList>
    </citation>
    <scope>NUCLEOTIDE SEQUENCE</scope>
    <source>
        <strain evidence="9">EGI L300058</strain>
    </source>
</reference>
<feature type="transmembrane region" description="Helical" evidence="7">
    <location>
        <begin position="199"/>
        <end position="221"/>
    </location>
</feature>
<dbReference type="Pfam" id="PF02683">
    <property type="entry name" value="DsbD_TM"/>
    <property type="match status" value="1"/>
</dbReference>
<feature type="transmembrane region" description="Helical" evidence="7">
    <location>
        <begin position="74"/>
        <end position="96"/>
    </location>
</feature>
<keyword evidence="10" id="KW-1185">Reference proteome</keyword>
<comment type="similarity">
    <text evidence="2">Belongs to the DsbD family.</text>
</comment>
<feature type="transmembrane region" description="Helical" evidence="7">
    <location>
        <begin position="41"/>
        <end position="68"/>
    </location>
</feature>
<dbReference type="InterPro" id="IPR051790">
    <property type="entry name" value="Cytochrome_c-biogenesis_DsbD"/>
</dbReference>
<protein>
    <submittedName>
        <fullName evidence="9">Cytochrome c biogenesis CcdA family protein</fullName>
    </submittedName>
</protein>
<sequence length="310" mass="31155">MEIGLVAAFLGGALALLSPCGALLLPAYFASRVGHGSRRLVHGLVFYLGIAAVLVPLGAGAGVLGRLFATHREAMVIGTAAVLVITGIAQAAGWGFDVSRVLPGARSVQTRAAHSVGIVRTFLLGAVGGVAGFCAGPILGAVLTVAAAQDDVLAASSLLAAYAAGIVAPMLVLAATWDRLGTRGRSVLRGRAFRAFGRMWHSTSVITGALMITLGAAFWATNGLVSAPSLVPADAQASLQAAASSLTGPGADVALIVAATAAALLAWRHVVRRRAASVTATASATENETAPDAPPDRRSAAGSARARRDT</sequence>
<comment type="subcellular location">
    <subcellularLocation>
        <location evidence="1">Membrane</location>
        <topology evidence="1">Multi-pass membrane protein</topology>
    </subcellularLocation>
</comment>
<evidence type="ECO:0000256" key="2">
    <source>
        <dbReference type="ARBA" id="ARBA00006143"/>
    </source>
</evidence>
<feature type="transmembrane region" description="Helical" evidence="7">
    <location>
        <begin position="241"/>
        <end position="267"/>
    </location>
</feature>
<evidence type="ECO:0000256" key="3">
    <source>
        <dbReference type="ARBA" id="ARBA00022692"/>
    </source>
</evidence>
<proteinExistence type="inferred from homology"/>
<evidence type="ECO:0000313" key="10">
    <source>
        <dbReference type="Proteomes" id="UP001172708"/>
    </source>
</evidence>
<evidence type="ECO:0000259" key="8">
    <source>
        <dbReference type="Pfam" id="PF02683"/>
    </source>
</evidence>
<feature type="domain" description="Cytochrome C biogenesis protein transmembrane" evidence="8">
    <location>
        <begin position="5"/>
        <end position="180"/>
    </location>
</feature>
<evidence type="ECO:0000256" key="4">
    <source>
        <dbReference type="ARBA" id="ARBA00022989"/>
    </source>
</evidence>
<feature type="transmembrane region" description="Helical" evidence="7">
    <location>
        <begin position="117"/>
        <end position="147"/>
    </location>
</feature>
<evidence type="ECO:0000256" key="5">
    <source>
        <dbReference type="ARBA" id="ARBA00023136"/>
    </source>
</evidence>
<evidence type="ECO:0000256" key="7">
    <source>
        <dbReference type="SAM" id="Phobius"/>
    </source>
</evidence>
<feature type="region of interest" description="Disordered" evidence="6">
    <location>
        <begin position="278"/>
        <end position="310"/>
    </location>
</feature>
<keyword evidence="3 7" id="KW-0812">Transmembrane</keyword>
<comment type="caution">
    <text evidence="9">The sequence shown here is derived from an EMBL/GenBank/DDBJ whole genome shotgun (WGS) entry which is preliminary data.</text>
</comment>
<feature type="transmembrane region" description="Helical" evidence="7">
    <location>
        <begin position="6"/>
        <end position="29"/>
    </location>
</feature>
<dbReference type="PANTHER" id="PTHR31272">
    <property type="entry name" value="CYTOCHROME C-TYPE BIOGENESIS PROTEIN HI_1454-RELATED"/>
    <property type="match status" value="1"/>
</dbReference>
<dbReference type="Proteomes" id="UP001172708">
    <property type="component" value="Unassembled WGS sequence"/>
</dbReference>
<evidence type="ECO:0000313" key="9">
    <source>
        <dbReference type="EMBL" id="MDN4479503.1"/>
    </source>
</evidence>
<organism evidence="9 10">
    <name type="scientific">Demequina muriae</name>
    <dbReference type="NCBI Taxonomy" id="3051664"/>
    <lineage>
        <taxon>Bacteria</taxon>
        <taxon>Bacillati</taxon>
        <taxon>Actinomycetota</taxon>
        <taxon>Actinomycetes</taxon>
        <taxon>Micrococcales</taxon>
        <taxon>Demequinaceae</taxon>
        <taxon>Demequina</taxon>
    </lineage>
</organism>
<dbReference type="RefSeq" id="WP_301140660.1">
    <property type="nucleotide sequence ID" value="NZ_JAUHQA010000001.1"/>
</dbReference>
<evidence type="ECO:0000256" key="6">
    <source>
        <dbReference type="SAM" id="MobiDB-lite"/>
    </source>
</evidence>
<feature type="transmembrane region" description="Helical" evidence="7">
    <location>
        <begin position="159"/>
        <end position="178"/>
    </location>
</feature>
<keyword evidence="5 7" id="KW-0472">Membrane</keyword>
<dbReference type="EMBL" id="JAUHQA010000001">
    <property type="protein sequence ID" value="MDN4479503.1"/>
    <property type="molecule type" value="Genomic_DNA"/>
</dbReference>
<dbReference type="PANTHER" id="PTHR31272:SF4">
    <property type="entry name" value="CYTOCHROME C-TYPE BIOGENESIS PROTEIN HI_1454-RELATED"/>
    <property type="match status" value="1"/>
</dbReference>
<name>A0ABT8GDK2_9MICO</name>
<accession>A0ABT8GDK2</accession>
<keyword evidence="4 7" id="KW-1133">Transmembrane helix</keyword>
<gene>
    <name evidence="9" type="ORF">QQX02_01015</name>
</gene>
<dbReference type="InterPro" id="IPR003834">
    <property type="entry name" value="Cyt_c_assmbl_TM_dom"/>
</dbReference>
<evidence type="ECO:0000256" key="1">
    <source>
        <dbReference type="ARBA" id="ARBA00004141"/>
    </source>
</evidence>
<feature type="compositionally biased region" description="Low complexity" evidence="6">
    <location>
        <begin position="278"/>
        <end position="291"/>
    </location>
</feature>